<evidence type="ECO:0000256" key="3">
    <source>
        <dbReference type="ARBA" id="ARBA00011245"/>
    </source>
</evidence>
<dbReference type="SUPFAM" id="SSF46946">
    <property type="entry name" value="S13-like H2TH domain"/>
    <property type="match status" value="1"/>
</dbReference>
<sequence length="290" mass="32881">MPELPEVETIRRALKERLVGRTFTDVEIRLPRLLVDPRDPKRFRHVLIGKTVHDMLRRGKYLLFDLGDGYLLSHLRMEGKYDVIPAGSILPPHTHMIFVLDNDAWLIYRDVRQFGTMEWVRREALSTHPSLQKLGPEPLDDGFTLSVWNERLNLRKGQMIKAFLLDQTNIAGMGNIYVDEALYLAGIHPETPAGLLSKKKRAGLYAAIREVLTRGVEAGGASVRTYRAPNEALGYFQLELSVYGRSSHPCPKCGQMIERIVVAGRGTHFCPSCQKKPVRRLVSVKKGEQT</sequence>
<feature type="domain" description="Formamidopyrimidine-DNA glycosylase catalytic" evidence="17">
    <location>
        <begin position="2"/>
        <end position="115"/>
    </location>
</feature>
<dbReference type="GO" id="GO:0140078">
    <property type="term" value="F:class I DNA-(apurinic or apyrimidinic site) endonuclease activity"/>
    <property type="evidence" value="ECO:0007669"/>
    <property type="project" value="UniProtKB-EC"/>
</dbReference>
<dbReference type="PROSITE" id="PS01242">
    <property type="entry name" value="ZF_FPG_1"/>
    <property type="match status" value="1"/>
</dbReference>
<keyword evidence="8 15" id="KW-0862">Zinc</keyword>
<evidence type="ECO:0000256" key="11">
    <source>
        <dbReference type="ARBA" id="ARBA00023239"/>
    </source>
</evidence>
<dbReference type="EC" id="4.2.99.18" evidence="15"/>
<dbReference type="Pfam" id="PF06831">
    <property type="entry name" value="H2TH"/>
    <property type="match status" value="1"/>
</dbReference>
<keyword evidence="4 15" id="KW-0479">Metal-binding</keyword>
<keyword evidence="9 15" id="KW-0238">DNA-binding</keyword>
<evidence type="ECO:0000256" key="13">
    <source>
        <dbReference type="ARBA" id="ARBA00023295"/>
    </source>
</evidence>
<dbReference type="Proteomes" id="UP000244338">
    <property type="component" value="Unassembled WGS sequence"/>
</dbReference>
<organism evidence="18 19">
    <name type="scientific">Candidatus Carbonibacillus altaicus</name>
    <dbReference type="NCBI Taxonomy" id="2163959"/>
    <lineage>
        <taxon>Bacteria</taxon>
        <taxon>Bacillati</taxon>
        <taxon>Bacillota</taxon>
        <taxon>Bacilli</taxon>
        <taxon>Bacillales</taxon>
        <taxon>Candidatus Carbonibacillus</taxon>
    </lineage>
</organism>
<dbReference type="CDD" id="cd08966">
    <property type="entry name" value="EcFpg-like_N"/>
    <property type="match status" value="1"/>
</dbReference>
<dbReference type="SMART" id="SM00898">
    <property type="entry name" value="Fapy_DNA_glyco"/>
    <property type="match status" value="1"/>
</dbReference>
<evidence type="ECO:0000256" key="4">
    <source>
        <dbReference type="ARBA" id="ARBA00022723"/>
    </source>
</evidence>
<dbReference type="PROSITE" id="PS51068">
    <property type="entry name" value="FPG_CAT"/>
    <property type="match status" value="1"/>
</dbReference>
<dbReference type="GO" id="GO:0006284">
    <property type="term" value="P:base-excision repair"/>
    <property type="evidence" value="ECO:0007669"/>
    <property type="project" value="InterPro"/>
</dbReference>
<proteinExistence type="inferred from homology"/>
<dbReference type="EMBL" id="PEBX01000116">
    <property type="protein sequence ID" value="PTQ55435.1"/>
    <property type="molecule type" value="Genomic_DNA"/>
</dbReference>
<dbReference type="InterPro" id="IPR015886">
    <property type="entry name" value="H2TH_FPG"/>
</dbReference>
<evidence type="ECO:0000256" key="10">
    <source>
        <dbReference type="ARBA" id="ARBA00023204"/>
    </source>
</evidence>
<dbReference type="AlphaFoldDB" id="A0A2R6XYE3"/>
<comment type="subunit">
    <text evidence="3 15">Monomer.</text>
</comment>
<feature type="binding site" evidence="15">
    <location>
        <position position="112"/>
    </location>
    <ligand>
        <name>DNA</name>
        <dbReference type="ChEBI" id="CHEBI:16991"/>
    </ligand>
</feature>
<comment type="cofactor">
    <cofactor evidence="15">
        <name>Zn(2+)</name>
        <dbReference type="ChEBI" id="CHEBI:29105"/>
    </cofactor>
    <text evidence="15">Binds 1 zinc ion per subunit.</text>
</comment>
<dbReference type="GO" id="GO:0003684">
    <property type="term" value="F:damaged DNA binding"/>
    <property type="evidence" value="ECO:0007669"/>
    <property type="project" value="InterPro"/>
</dbReference>
<feature type="active site" description="Proton donor; for delta-elimination activity" evidence="15">
    <location>
        <position position="265"/>
    </location>
</feature>
<dbReference type="NCBIfam" id="NF002211">
    <property type="entry name" value="PRK01103.1"/>
    <property type="match status" value="1"/>
</dbReference>
<dbReference type="GO" id="GO:0034039">
    <property type="term" value="F:8-oxo-7,8-dihydroguanine DNA N-glycosylase activity"/>
    <property type="evidence" value="ECO:0007669"/>
    <property type="project" value="TreeGrafter"/>
</dbReference>
<dbReference type="PANTHER" id="PTHR22993:SF9">
    <property type="entry name" value="FORMAMIDOPYRIMIDINE-DNA GLYCOSYLASE"/>
    <property type="match status" value="1"/>
</dbReference>
<gene>
    <name evidence="15" type="primary">mutM</name>
    <name evidence="15" type="synonym">fpg</name>
    <name evidence="18" type="ORF">BSOLF_2117</name>
</gene>
<keyword evidence="11 15" id="KW-0456">Lyase</keyword>
<keyword evidence="10 15" id="KW-0234">DNA repair</keyword>
<evidence type="ECO:0000259" key="16">
    <source>
        <dbReference type="PROSITE" id="PS51066"/>
    </source>
</evidence>
<dbReference type="InterPro" id="IPR012319">
    <property type="entry name" value="FPG_cat"/>
</dbReference>
<comment type="catalytic activity">
    <reaction evidence="14 15">
        <text>2'-deoxyribonucleotide-(2'-deoxyribose 5'-phosphate)-2'-deoxyribonucleotide-DNA = a 3'-end 2'-deoxyribonucleotide-(2,3-dehydro-2,3-deoxyribose 5'-phosphate)-DNA + a 5'-end 5'-phospho-2'-deoxyribonucleoside-DNA + H(+)</text>
        <dbReference type="Rhea" id="RHEA:66592"/>
        <dbReference type="Rhea" id="RHEA-COMP:13180"/>
        <dbReference type="Rhea" id="RHEA-COMP:16897"/>
        <dbReference type="Rhea" id="RHEA-COMP:17067"/>
        <dbReference type="ChEBI" id="CHEBI:15378"/>
        <dbReference type="ChEBI" id="CHEBI:136412"/>
        <dbReference type="ChEBI" id="CHEBI:157695"/>
        <dbReference type="ChEBI" id="CHEBI:167181"/>
        <dbReference type="EC" id="4.2.99.18"/>
    </reaction>
</comment>
<dbReference type="SMART" id="SM01232">
    <property type="entry name" value="H2TH"/>
    <property type="match status" value="1"/>
</dbReference>
<dbReference type="NCBIfam" id="TIGR00577">
    <property type="entry name" value="fpg"/>
    <property type="match status" value="1"/>
</dbReference>
<dbReference type="Gene3D" id="3.20.190.10">
    <property type="entry name" value="MutM-like, N-terminal"/>
    <property type="match status" value="1"/>
</dbReference>
<dbReference type="InterPro" id="IPR010979">
    <property type="entry name" value="Ribosomal_uS13-like_H2TH"/>
</dbReference>
<feature type="active site" description="Schiff-base intermediate with DNA" evidence="15">
    <location>
        <position position="2"/>
    </location>
</feature>
<evidence type="ECO:0000256" key="5">
    <source>
        <dbReference type="ARBA" id="ARBA00022763"/>
    </source>
</evidence>
<dbReference type="HAMAP" id="MF_00103">
    <property type="entry name" value="Fapy_DNA_glycosyl"/>
    <property type="match status" value="1"/>
</dbReference>
<dbReference type="SUPFAM" id="SSF57716">
    <property type="entry name" value="Glucocorticoid receptor-like (DNA-binding domain)"/>
    <property type="match status" value="1"/>
</dbReference>
<evidence type="ECO:0000259" key="17">
    <source>
        <dbReference type="PROSITE" id="PS51068"/>
    </source>
</evidence>
<comment type="catalytic activity">
    <reaction evidence="1 15">
        <text>Hydrolysis of DNA containing ring-opened 7-methylguanine residues, releasing 2,6-diamino-4-hydroxy-5-(N-methyl)formamidopyrimidine.</text>
        <dbReference type="EC" id="3.2.2.23"/>
    </reaction>
</comment>
<dbReference type="GO" id="GO:0008270">
    <property type="term" value="F:zinc ion binding"/>
    <property type="evidence" value="ECO:0007669"/>
    <property type="project" value="UniProtKB-UniRule"/>
</dbReference>
<feature type="binding site" evidence="15">
    <location>
        <position position="93"/>
    </location>
    <ligand>
        <name>DNA</name>
        <dbReference type="ChEBI" id="CHEBI:16991"/>
    </ligand>
</feature>
<evidence type="ECO:0000256" key="14">
    <source>
        <dbReference type="ARBA" id="ARBA00044632"/>
    </source>
</evidence>
<evidence type="ECO:0000256" key="12">
    <source>
        <dbReference type="ARBA" id="ARBA00023268"/>
    </source>
</evidence>
<feature type="binding site" evidence="15">
    <location>
        <position position="156"/>
    </location>
    <ligand>
        <name>DNA</name>
        <dbReference type="ChEBI" id="CHEBI:16991"/>
    </ligand>
</feature>
<comment type="function">
    <text evidence="15">Involved in base excision repair of DNA damaged by oxidation or by mutagenic agents. Acts as DNA glycosylase that recognizes and removes damaged bases. Has a preference for oxidized purines, such as 7,8-dihydro-8-oxoguanine (8-oxoG). Has AP (apurinic/apyrimidinic) lyase activity and introduces nicks in the DNA strand. Cleaves the DNA backbone by beta-delta elimination to generate a single-strand break at the site of the removed base with both 3'- and 5'-phosphates.</text>
</comment>
<dbReference type="PROSITE" id="PS51066">
    <property type="entry name" value="ZF_FPG_2"/>
    <property type="match status" value="1"/>
</dbReference>
<evidence type="ECO:0000256" key="9">
    <source>
        <dbReference type="ARBA" id="ARBA00023125"/>
    </source>
</evidence>
<keyword evidence="5 15" id="KW-0227">DNA damage</keyword>
<dbReference type="PANTHER" id="PTHR22993">
    <property type="entry name" value="FORMAMIDOPYRIMIDINE-DNA GLYCOSYLASE"/>
    <property type="match status" value="1"/>
</dbReference>
<evidence type="ECO:0000256" key="7">
    <source>
        <dbReference type="ARBA" id="ARBA00022801"/>
    </source>
</evidence>
<dbReference type="InterPro" id="IPR000214">
    <property type="entry name" value="Znf_DNA_glyclase/AP_lyase"/>
</dbReference>
<keyword evidence="13 15" id="KW-0326">Glycosidase</keyword>
<keyword evidence="12 15" id="KW-0511">Multifunctional enzyme</keyword>
<dbReference type="FunFam" id="1.10.8.50:FF:000003">
    <property type="entry name" value="Formamidopyrimidine-DNA glycosylase"/>
    <property type="match status" value="1"/>
</dbReference>
<evidence type="ECO:0000256" key="8">
    <source>
        <dbReference type="ARBA" id="ARBA00022833"/>
    </source>
</evidence>
<feature type="active site" description="Proton donor; for beta-elimination activity" evidence="15">
    <location>
        <position position="60"/>
    </location>
</feature>
<evidence type="ECO:0000256" key="6">
    <source>
        <dbReference type="ARBA" id="ARBA00022771"/>
    </source>
</evidence>
<dbReference type="SUPFAM" id="SSF81624">
    <property type="entry name" value="N-terminal domain of MutM-like DNA repair proteins"/>
    <property type="match status" value="1"/>
</dbReference>
<evidence type="ECO:0000256" key="15">
    <source>
        <dbReference type="HAMAP-Rule" id="MF_00103"/>
    </source>
</evidence>
<dbReference type="Pfam" id="PF01149">
    <property type="entry name" value="Fapy_DNA_glyco"/>
    <property type="match status" value="1"/>
</dbReference>
<dbReference type="InterPro" id="IPR020629">
    <property type="entry name" value="FPG_Glyclase"/>
</dbReference>
<comment type="similarity">
    <text evidence="2 15">Belongs to the FPG family.</text>
</comment>
<comment type="caution">
    <text evidence="18">The sequence shown here is derived from an EMBL/GenBank/DDBJ whole genome shotgun (WGS) entry which is preliminary data.</text>
</comment>
<keyword evidence="6 15" id="KW-0863">Zinc-finger</keyword>
<feature type="active site" description="Proton donor" evidence="15">
    <location>
        <position position="3"/>
    </location>
</feature>
<keyword evidence="7 15" id="KW-0378">Hydrolase</keyword>
<accession>A0A2R6XYE3</accession>
<dbReference type="Gene3D" id="1.10.8.50">
    <property type="match status" value="1"/>
</dbReference>
<name>A0A2R6XYE3_9BACL</name>
<feature type="domain" description="FPG-type" evidence="16">
    <location>
        <begin position="241"/>
        <end position="275"/>
    </location>
</feature>
<dbReference type="EC" id="3.2.2.23" evidence="15"/>
<evidence type="ECO:0000256" key="2">
    <source>
        <dbReference type="ARBA" id="ARBA00009409"/>
    </source>
</evidence>
<reference evidence="19" key="1">
    <citation type="journal article" date="2018" name="Sci. Rep.">
        <title>Lignite coal burning seam in the remote Altai Mountains harbors a hydrogen-driven thermophilic microbial community.</title>
        <authorList>
            <person name="Kadnikov V.V."/>
            <person name="Mardanov A.V."/>
            <person name="Ivasenko D.A."/>
            <person name="Antsiferov D.V."/>
            <person name="Beletsky A.V."/>
            <person name="Karnachuk O.V."/>
            <person name="Ravin N.V."/>
        </authorList>
    </citation>
    <scope>NUCLEOTIDE SEQUENCE [LARGE SCALE GENOMIC DNA]</scope>
</reference>
<dbReference type="GO" id="GO:0003690">
    <property type="term" value="F:double-stranded DNA binding"/>
    <property type="evidence" value="ECO:0007669"/>
    <property type="project" value="UniProtKB-ARBA"/>
</dbReference>
<protein>
    <recommendedName>
        <fullName evidence="15">Formamidopyrimidine-DNA glycosylase</fullName>
        <shortName evidence="15">Fapy-DNA glycosylase</shortName>
        <ecNumber evidence="15">3.2.2.23</ecNumber>
    </recommendedName>
    <alternativeName>
        <fullName evidence="15">DNA-(apurinic or apyrimidinic site) lyase MutM</fullName>
        <shortName evidence="15">AP lyase MutM</shortName>
        <ecNumber evidence="15">4.2.99.18</ecNumber>
    </alternativeName>
</protein>
<dbReference type="InterPro" id="IPR010663">
    <property type="entry name" value="Znf_FPG/IleRS"/>
</dbReference>
<dbReference type="InterPro" id="IPR035937">
    <property type="entry name" value="FPG_N"/>
</dbReference>
<evidence type="ECO:0000313" key="19">
    <source>
        <dbReference type="Proteomes" id="UP000244338"/>
    </source>
</evidence>
<evidence type="ECO:0000256" key="1">
    <source>
        <dbReference type="ARBA" id="ARBA00001668"/>
    </source>
</evidence>
<dbReference type="Pfam" id="PF06827">
    <property type="entry name" value="zf-FPG_IleRS"/>
    <property type="match status" value="1"/>
</dbReference>
<evidence type="ECO:0000313" key="18">
    <source>
        <dbReference type="EMBL" id="PTQ55435.1"/>
    </source>
</evidence>
<dbReference type="InterPro" id="IPR015887">
    <property type="entry name" value="DNA_glyclase_Znf_dom_DNA_BS"/>
</dbReference>